<sequence>MEIKRNGLAIQFNTGRGAAVSSLSLNGKTMLQAEKPQAFAQVHIAGGDRNSHHGLKLIDASETANAVFEGIESVPFSGGCDYVLTVSSSRIRTATHLRFYDGINGFRSYQTVTNIGREPVALEEVDSCMLSGFCLIDGKNVRFWLPANSWHAEAQWVEIPLAELLCGRKANMKRYSVCNNGGWSTKEYLPMGLLQNKAGFILWQIENNGSWCYEMGMADDSMYLNIGGPNFQNNMWKHVLRPNESFTGVASAVVFAPTQEGAFGEITKYRRAIRRPNKDNEQLPKIFNSYMHGVWDYPSPELLKPMIDRAAELGMEYFCIDAGWHDEEKFWDKLGMFRVSKKRFPEGLNGILEYIRSKGMKVGMWVELEDIGKYCPLAETLPEECFFRSNGERYINHEKLFLDFRQPLVVARADEVIDRMIGEYGAEYIKIDFNADPGPGTEVNSDSLGDGLLEHNRAFYAWLEGVYQRHPNVVIENCASGGCRMDYRMLRLNSIQSTSDQTDYRYYPYIAANAFTAVTPEQGAVWSYPVDTAYSPEEYARRVEEGEDVTPVEKNPDIYVTTINMVNSLAGRMHLSGNIQFLRGESLAAVKEAIAYYDATREHKRNALPYMPKGFTKWGGKEACFGLRCGEKVLLYLWNLGMRGPHRIPLPASATVKAGYPKRARCCWEQAEDELRVTFDSAWDACILEITLDR</sequence>
<proteinExistence type="predicted"/>
<evidence type="ECO:0000313" key="2">
    <source>
        <dbReference type="Proteomes" id="UP000824132"/>
    </source>
</evidence>
<dbReference type="Pfam" id="PF02065">
    <property type="entry name" value="Melibiase"/>
    <property type="match status" value="1"/>
</dbReference>
<organism evidence="1 2">
    <name type="scientific">Candidatus Borkfalkia avistercoris</name>
    <dbReference type="NCBI Taxonomy" id="2838504"/>
    <lineage>
        <taxon>Bacteria</taxon>
        <taxon>Bacillati</taxon>
        <taxon>Bacillota</taxon>
        <taxon>Clostridia</taxon>
        <taxon>Christensenellales</taxon>
        <taxon>Christensenellaceae</taxon>
        <taxon>Candidatus Borkfalkia</taxon>
    </lineage>
</organism>
<dbReference type="CDD" id="cd14791">
    <property type="entry name" value="GH36"/>
    <property type="match status" value="1"/>
</dbReference>
<protein>
    <submittedName>
        <fullName evidence="1">Alpha-galactosidase</fullName>
    </submittedName>
</protein>
<dbReference type="InterPro" id="IPR038417">
    <property type="entry name" value="Alpga-gal_N_sf"/>
</dbReference>
<dbReference type="Gene3D" id="2.70.98.60">
    <property type="entry name" value="alpha-galactosidase from lactobacil brevis"/>
    <property type="match status" value="1"/>
</dbReference>
<name>A0A9D2CZX1_9FIRM</name>
<dbReference type="AlphaFoldDB" id="A0A9D2CZX1"/>
<reference evidence="1" key="2">
    <citation type="submission" date="2021-04" db="EMBL/GenBank/DDBJ databases">
        <authorList>
            <person name="Gilroy R."/>
        </authorList>
    </citation>
    <scope>NUCLEOTIDE SEQUENCE</scope>
    <source>
        <strain evidence="1">CHK187-5294</strain>
    </source>
</reference>
<comment type="caution">
    <text evidence="1">The sequence shown here is derived from an EMBL/GenBank/DDBJ whole genome shotgun (WGS) entry which is preliminary data.</text>
</comment>
<dbReference type="EMBL" id="DXCL01000039">
    <property type="protein sequence ID" value="HIZ03914.1"/>
    <property type="molecule type" value="Genomic_DNA"/>
</dbReference>
<dbReference type="InterPro" id="IPR017853">
    <property type="entry name" value="GH"/>
</dbReference>
<dbReference type="GO" id="GO:0004557">
    <property type="term" value="F:alpha-galactosidase activity"/>
    <property type="evidence" value="ECO:0007669"/>
    <property type="project" value="InterPro"/>
</dbReference>
<dbReference type="Gene3D" id="3.20.20.70">
    <property type="entry name" value="Aldolase class I"/>
    <property type="match status" value="1"/>
</dbReference>
<gene>
    <name evidence="1" type="ORF">H9727_06465</name>
</gene>
<dbReference type="InterPro" id="IPR002252">
    <property type="entry name" value="Glyco_hydro_36"/>
</dbReference>
<dbReference type="GO" id="GO:0016052">
    <property type="term" value="P:carbohydrate catabolic process"/>
    <property type="evidence" value="ECO:0007669"/>
    <property type="project" value="InterPro"/>
</dbReference>
<dbReference type="PRINTS" id="PR00743">
    <property type="entry name" value="GLHYDRLASE36"/>
</dbReference>
<dbReference type="Proteomes" id="UP000824132">
    <property type="component" value="Unassembled WGS sequence"/>
</dbReference>
<reference evidence="1" key="1">
    <citation type="journal article" date="2021" name="PeerJ">
        <title>Extensive microbial diversity within the chicken gut microbiome revealed by metagenomics and culture.</title>
        <authorList>
            <person name="Gilroy R."/>
            <person name="Ravi A."/>
            <person name="Getino M."/>
            <person name="Pursley I."/>
            <person name="Horton D.L."/>
            <person name="Alikhan N.F."/>
            <person name="Baker D."/>
            <person name="Gharbi K."/>
            <person name="Hall N."/>
            <person name="Watson M."/>
            <person name="Adriaenssens E.M."/>
            <person name="Foster-Nyarko E."/>
            <person name="Jarju S."/>
            <person name="Secka A."/>
            <person name="Antonio M."/>
            <person name="Oren A."/>
            <person name="Chaudhuri R.R."/>
            <person name="La Ragione R."/>
            <person name="Hildebrand F."/>
            <person name="Pallen M.J."/>
        </authorList>
    </citation>
    <scope>NUCLEOTIDE SEQUENCE</scope>
    <source>
        <strain evidence="1">CHK187-5294</strain>
    </source>
</reference>
<evidence type="ECO:0000313" key="1">
    <source>
        <dbReference type="EMBL" id="HIZ03914.1"/>
    </source>
</evidence>
<dbReference type="InterPro" id="IPR013785">
    <property type="entry name" value="Aldolase_TIM"/>
</dbReference>
<accession>A0A9D2CZX1</accession>
<dbReference type="SUPFAM" id="SSF51445">
    <property type="entry name" value="(Trans)glycosidases"/>
    <property type="match status" value="1"/>
</dbReference>